<dbReference type="AlphaFoldDB" id="A0A1I6DNC5"/>
<evidence type="ECO:0000313" key="1">
    <source>
        <dbReference type="EMBL" id="SFR06896.1"/>
    </source>
</evidence>
<gene>
    <name evidence="1" type="ORF">SAMN05660706_1144</name>
</gene>
<dbReference type="Proteomes" id="UP000199584">
    <property type="component" value="Unassembled WGS sequence"/>
</dbReference>
<reference evidence="2" key="1">
    <citation type="submission" date="2016-10" db="EMBL/GenBank/DDBJ databases">
        <authorList>
            <person name="Varghese N."/>
            <person name="Submissions S."/>
        </authorList>
    </citation>
    <scope>NUCLEOTIDE SEQUENCE [LARGE SCALE GENOMIC DNA]</scope>
    <source>
        <strain evidence="2">DSM 3669</strain>
    </source>
</reference>
<dbReference type="Gene3D" id="3.40.50.1010">
    <property type="entry name" value="5'-nuclease"/>
    <property type="match status" value="1"/>
</dbReference>
<evidence type="ECO:0008006" key="3">
    <source>
        <dbReference type="Google" id="ProtNLM"/>
    </source>
</evidence>
<protein>
    <recommendedName>
        <fullName evidence="3">PIN domain-containing protein</fullName>
    </recommendedName>
</protein>
<keyword evidence="2" id="KW-1185">Reference proteome</keyword>
<dbReference type="RefSeq" id="WP_245779717.1">
    <property type="nucleotide sequence ID" value="NZ_FOYM01000014.1"/>
</dbReference>
<proteinExistence type="predicted"/>
<sequence length="149" mass="17336">MDTNIAVDFLRSQRKSRPKNERAMFDQQSAVTLIEQLIQDDRDIFFSVVTLKELLQYPYISCEEEERINKVLPMFSTILSVDERIGRIAALYSRESAEYREKHIEDCYIAATASTYPLYTKNPKDFVYVNDSSLTIVVPYDYRRANGIG</sequence>
<dbReference type="SUPFAM" id="SSF88723">
    <property type="entry name" value="PIN domain-like"/>
    <property type="match status" value="1"/>
</dbReference>
<dbReference type="EMBL" id="FOYM01000014">
    <property type="protein sequence ID" value="SFR06896.1"/>
    <property type="molecule type" value="Genomic_DNA"/>
</dbReference>
<dbReference type="InterPro" id="IPR029060">
    <property type="entry name" value="PIN-like_dom_sf"/>
</dbReference>
<evidence type="ECO:0000313" key="2">
    <source>
        <dbReference type="Proteomes" id="UP000199584"/>
    </source>
</evidence>
<name>A0A1I6DNC5_9FIRM</name>
<dbReference type="STRING" id="39060.SAMN05660706_1144"/>
<accession>A0A1I6DNC5</accession>
<organism evidence="1 2">
    <name type="scientific">Desulfoscipio geothermicus DSM 3669</name>
    <dbReference type="NCBI Taxonomy" id="1121426"/>
    <lineage>
        <taxon>Bacteria</taxon>
        <taxon>Bacillati</taxon>
        <taxon>Bacillota</taxon>
        <taxon>Clostridia</taxon>
        <taxon>Eubacteriales</taxon>
        <taxon>Desulfallaceae</taxon>
        <taxon>Desulfoscipio</taxon>
    </lineage>
</organism>